<name>A0A9N8VD44_9GLOM</name>
<organism evidence="1 2">
    <name type="scientific">Acaulospora morrowiae</name>
    <dbReference type="NCBI Taxonomy" id="94023"/>
    <lineage>
        <taxon>Eukaryota</taxon>
        <taxon>Fungi</taxon>
        <taxon>Fungi incertae sedis</taxon>
        <taxon>Mucoromycota</taxon>
        <taxon>Glomeromycotina</taxon>
        <taxon>Glomeromycetes</taxon>
        <taxon>Diversisporales</taxon>
        <taxon>Acaulosporaceae</taxon>
        <taxon>Acaulospora</taxon>
    </lineage>
</organism>
<dbReference type="Proteomes" id="UP000789342">
    <property type="component" value="Unassembled WGS sequence"/>
</dbReference>
<comment type="caution">
    <text evidence="1">The sequence shown here is derived from an EMBL/GenBank/DDBJ whole genome shotgun (WGS) entry which is preliminary data.</text>
</comment>
<keyword evidence="2" id="KW-1185">Reference proteome</keyword>
<dbReference type="AlphaFoldDB" id="A0A9N8VD44"/>
<evidence type="ECO:0000313" key="1">
    <source>
        <dbReference type="EMBL" id="CAG8447071.1"/>
    </source>
</evidence>
<evidence type="ECO:0000313" key="2">
    <source>
        <dbReference type="Proteomes" id="UP000789342"/>
    </source>
</evidence>
<accession>A0A9N8VD44</accession>
<reference evidence="1" key="1">
    <citation type="submission" date="2021-06" db="EMBL/GenBank/DDBJ databases">
        <authorList>
            <person name="Kallberg Y."/>
            <person name="Tangrot J."/>
            <person name="Rosling A."/>
        </authorList>
    </citation>
    <scope>NUCLEOTIDE SEQUENCE</scope>
    <source>
        <strain evidence="1">CL551</strain>
    </source>
</reference>
<dbReference type="EMBL" id="CAJVPV010000217">
    <property type="protein sequence ID" value="CAG8447071.1"/>
    <property type="molecule type" value="Genomic_DNA"/>
</dbReference>
<protein>
    <submittedName>
        <fullName evidence="1">8646_t:CDS:1</fullName>
    </submittedName>
</protein>
<sequence>MLLVRTHEFPEIKPSTTYPEKLPHSDHMIWGSSVIGLNLRLDNSNGNHRMPFLKPEKLMKLFMRPFHGLLGTTKRAKIICREKKQPSALEFRRTSKDGMNDVIDIAKIRNTLPEKKQQRTALPF</sequence>
<gene>
    <name evidence="1" type="ORF">AMORRO_LOCUS680</name>
</gene>
<proteinExistence type="predicted"/>